<feature type="compositionally biased region" description="Basic and acidic residues" evidence="1">
    <location>
        <begin position="474"/>
        <end position="492"/>
    </location>
</feature>
<dbReference type="InterPro" id="IPR014752">
    <property type="entry name" value="Arrestin-like_C"/>
</dbReference>
<evidence type="ECO:0000256" key="1">
    <source>
        <dbReference type="SAM" id="MobiDB-lite"/>
    </source>
</evidence>
<feature type="region of interest" description="Disordered" evidence="1">
    <location>
        <begin position="189"/>
        <end position="213"/>
    </location>
</feature>
<feature type="region of interest" description="Disordered" evidence="1">
    <location>
        <begin position="468"/>
        <end position="492"/>
    </location>
</feature>
<sequence>MPSNTVQIQILPETDTIHLYRDESTTLNEGYDFQGHIRLIPIIYKKEKKKKHVVSSKPIQVHHIHLRLQGYVQTMLTSDFSDSDKGGGDRWCKDTTTLPLLDRILYSARGYANVTECVLDQHLTITPGILSLTKVTDLPFHFPIENTQHLPPTIASPRHLICYYLSATLHPQESPSHARLSSSFPASTSSLPILSSPSPLPEEEEQQRKKRRFDLRHRPFLKSLMSKLSPNPSTSTPSLSTLSSSPSFSSFHGTSPTICARLPITVQCHLLGSLYALQHQPRIRYCGARPSSLRYQVHLAKYVRLQPMNTPTELSFQCSFFPLSPSIHIQKLVCYLIQYETYPLRSGQINSDEPLAEHQLETKSRKVGFKEQVVESGDSLDRLSISVSLNNPQLVPPLNTTSLQVTHKLRLAVYFQGKEKKMTLSFPIVFCHIPPSTPSMSPTHIPFASLAPLMRMYTNTSHYMNDISLQDSTTDDHGDDNHTDTNEPRNECKLPSYLDVMSEGPPPSPFLEDQLVA</sequence>
<accession>A0A168SDU7</accession>
<evidence type="ECO:0000313" key="3">
    <source>
        <dbReference type="Proteomes" id="UP000078561"/>
    </source>
</evidence>
<dbReference type="InParanoid" id="A0A168SDU7"/>
<evidence type="ECO:0000313" key="2">
    <source>
        <dbReference type="EMBL" id="SAM08290.1"/>
    </source>
</evidence>
<dbReference type="Gene3D" id="2.60.40.640">
    <property type="match status" value="1"/>
</dbReference>
<evidence type="ECO:0008006" key="4">
    <source>
        <dbReference type="Google" id="ProtNLM"/>
    </source>
</evidence>
<reference evidence="2" key="1">
    <citation type="submission" date="2016-04" db="EMBL/GenBank/DDBJ databases">
        <authorList>
            <person name="Evans L.H."/>
            <person name="Alamgir A."/>
            <person name="Owens N."/>
            <person name="Weber N.D."/>
            <person name="Virtaneva K."/>
            <person name="Barbian K."/>
            <person name="Babar A."/>
            <person name="Rosenke K."/>
        </authorList>
    </citation>
    <scope>NUCLEOTIDE SEQUENCE [LARGE SCALE GENOMIC DNA]</scope>
    <source>
        <strain evidence="2">CBS 101.48</strain>
    </source>
</reference>
<gene>
    <name evidence="2" type="primary">ABSGL_13952.1 scaffold 14344</name>
</gene>
<dbReference type="EMBL" id="LT554890">
    <property type="protein sequence ID" value="SAM08290.1"/>
    <property type="molecule type" value="Genomic_DNA"/>
</dbReference>
<protein>
    <recommendedName>
        <fullName evidence="4">Arrestin C-terminal-like domain-containing protein</fullName>
    </recommendedName>
</protein>
<name>A0A168SDU7_ABSGL</name>
<organism evidence="2">
    <name type="scientific">Absidia glauca</name>
    <name type="common">Pin mould</name>
    <dbReference type="NCBI Taxonomy" id="4829"/>
    <lineage>
        <taxon>Eukaryota</taxon>
        <taxon>Fungi</taxon>
        <taxon>Fungi incertae sedis</taxon>
        <taxon>Mucoromycota</taxon>
        <taxon>Mucoromycotina</taxon>
        <taxon>Mucoromycetes</taxon>
        <taxon>Mucorales</taxon>
        <taxon>Cunninghamellaceae</taxon>
        <taxon>Absidia</taxon>
    </lineage>
</organism>
<proteinExistence type="predicted"/>
<keyword evidence="3" id="KW-1185">Reference proteome</keyword>
<dbReference type="AlphaFoldDB" id="A0A168SDU7"/>
<dbReference type="OrthoDB" id="2277683at2759"/>
<dbReference type="Proteomes" id="UP000078561">
    <property type="component" value="Unassembled WGS sequence"/>
</dbReference>